<dbReference type="EMBL" id="REGN01008611">
    <property type="protein sequence ID" value="RNA03151.1"/>
    <property type="molecule type" value="Genomic_DNA"/>
</dbReference>
<dbReference type="OrthoDB" id="9909311at2759"/>
<evidence type="ECO:0000313" key="1">
    <source>
        <dbReference type="EMBL" id="RNA03151.1"/>
    </source>
</evidence>
<keyword evidence="2" id="KW-1185">Reference proteome</keyword>
<protein>
    <recommendedName>
        <fullName evidence="3">Tigger transposable element-derived 6-like</fullName>
    </recommendedName>
</protein>
<proteinExistence type="predicted"/>
<accession>A0A3M7PWN9</accession>
<sequence length="159" mass="18312">MTKTVSFLSDKAPPRKKIELTFDQKREICLFYVENSKCGNKVKQKDLIVKFNQKFKLVMGTSTMPFGTKRLRAAENPGLEDALWMWLSNKVSNGLAISLMAKPFETLTEMIENETIDFENFINYENDVPTGEVLSDEDIVSIVRNESKDDEDIVYRRNS</sequence>
<name>A0A3M7PWN9_BRAPC</name>
<evidence type="ECO:0000313" key="2">
    <source>
        <dbReference type="Proteomes" id="UP000276133"/>
    </source>
</evidence>
<reference evidence="1 2" key="1">
    <citation type="journal article" date="2018" name="Sci. Rep.">
        <title>Genomic signatures of local adaptation to the degree of environmental predictability in rotifers.</title>
        <authorList>
            <person name="Franch-Gras L."/>
            <person name="Hahn C."/>
            <person name="Garcia-Roger E.M."/>
            <person name="Carmona M.J."/>
            <person name="Serra M."/>
            <person name="Gomez A."/>
        </authorList>
    </citation>
    <scope>NUCLEOTIDE SEQUENCE [LARGE SCALE GENOMIC DNA]</scope>
    <source>
        <strain evidence="1">HYR1</strain>
    </source>
</reference>
<evidence type="ECO:0008006" key="3">
    <source>
        <dbReference type="Google" id="ProtNLM"/>
    </source>
</evidence>
<gene>
    <name evidence="1" type="ORF">BpHYR1_046891</name>
</gene>
<dbReference type="AlphaFoldDB" id="A0A3M7PWN9"/>
<organism evidence="1 2">
    <name type="scientific">Brachionus plicatilis</name>
    <name type="common">Marine rotifer</name>
    <name type="synonym">Brachionus muelleri</name>
    <dbReference type="NCBI Taxonomy" id="10195"/>
    <lineage>
        <taxon>Eukaryota</taxon>
        <taxon>Metazoa</taxon>
        <taxon>Spiralia</taxon>
        <taxon>Gnathifera</taxon>
        <taxon>Rotifera</taxon>
        <taxon>Eurotatoria</taxon>
        <taxon>Monogononta</taxon>
        <taxon>Pseudotrocha</taxon>
        <taxon>Ploima</taxon>
        <taxon>Brachionidae</taxon>
        <taxon>Brachionus</taxon>
    </lineage>
</organism>
<dbReference type="Proteomes" id="UP000276133">
    <property type="component" value="Unassembled WGS sequence"/>
</dbReference>
<comment type="caution">
    <text evidence="1">The sequence shown here is derived from an EMBL/GenBank/DDBJ whole genome shotgun (WGS) entry which is preliminary data.</text>
</comment>